<comment type="caution">
    <text evidence="1">The sequence shown here is derived from an EMBL/GenBank/DDBJ whole genome shotgun (WGS) entry which is preliminary data.</text>
</comment>
<keyword evidence="2" id="KW-1185">Reference proteome</keyword>
<sequence>MIDVLILGRGFVGKYLEQLLGADDMSFNSTTTDGCDGTIKWRLPETASFSPDKGKFSALPAAKAIVITFPLQGEAPAMYLIHGYLDYHASMGTTLTPQWIYLGSTRPFKEIPSTRFTKPDISAGGPRVEAEELIIKTFNGHVLNLVGLWGGERVPEKWSRFYTEKEKLRNRLKDRSLHLVHGADTARAILAVIKKPDPKGGRWLISDKHTYDMLEILIGDPRIREFLEDLLQEEDVRKLVGADKINDIKMGESQVTLRIDSSHFWKKYEIEPEYLYKVGARDPYKKGF</sequence>
<gene>
    <name evidence="1" type="ORF">LPJ64_001794</name>
</gene>
<proteinExistence type="predicted"/>
<dbReference type="AlphaFoldDB" id="A0A9W8CLK3"/>
<dbReference type="EMBL" id="JANBOH010000050">
    <property type="protein sequence ID" value="KAJ1646749.1"/>
    <property type="molecule type" value="Genomic_DNA"/>
</dbReference>
<protein>
    <submittedName>
        <fullName evidence="1">Uncharacterized protein</fullName>
    </submittedName>
</protein>
<dbReference type="PANTHER" id="PTHR40129:SF2">
    <property type="entry name" value="KETOPANTOATE REDUCTASE N-TERMINAL DOMAIN-CONTAINING PROTEIN"/>
    <property type="match status" value="1"/>
</dbReference>
<reference evidence="1" key="1">
    <citation type="submission" date="2022-07" db="EMBL/GenBank/DDBJ databases">
        <title>Phylogenomic reconstructions and comparative analyses of Kickxellomycotina fungi.</title>
        <authorList>
            <person name="Reynolds N.K."/>
            <person name="Stajich J.E."/>
            <person name="Barry K."/>
            <person name="Grigoriev I.V."/>
            <person name="Crous P."/>
            <person name="Smith M.E."/>
        </authorList>
    </citation>
    <scope>NUCLEOTIDE SEQUENCE</scope>
    <source>
        <strain evidence="1">NBRC 105413</strain>
    </source>
</reference>
<evidence type="ECO:0000313" key="2">
    <source>
        <dbReference type="Proteomes" id="UP001145021"/>
    </source>
</evidence>
<dbReference type="Gene3D" id="3.40.50.720">
    <property type="entry name" value="NAD(P)-binding Rossmann-like Domain"/>
    <property type="match status" value="1"/>
</dbReference>
<dbReference type="PANTHER" id="PTHR40129">
    <property type="entry name" value="KETOPANTOATE REDUCTASE N-TERMINAL DOMAIN-CONTAINING PROTEIN"/>
    <property type="match status" value="1"/>
</dbReference>
<evidence type="ECO:0000313" key="1">
    <source>
        <dbReference type="EMBL" id="KAJ1646749.1"/>
    </source>
</evidence>
<dbReference type="Proteomes" id="UP001145021">
    <property type="component" value="Unassembled WGS sequence"/>
</dbReference>
<organism evidence="1 2">
    <name type="scientific">Coemansia asiatica</name>
    <dbReference type="NCBI Taxonomy" id="1052880"/>
    <lineage>
        <taxon>Eukaryota</taxon>
        <taxon>Fungi</taxon>
        <taxon>Fungi incertae sedis</taxon>
        <taxon>Zoopagomycota</taxon>
        <taxon>Kickxellomycotina</taxon>
        <taxon>Kickxellomycetes</taxon>
        <taxon>Kickxellales</taxon>
        <taxon>Kickxellaceae</taxon>
        <taxon>Coemansia</taxon>
    </lineage>
</organism>
<name>A0A9W8CLK3_9FUNG</name>
<accession>A0A9W8CLK3</accession>